<keyword evidence="3" id="KW-1185">Reference proteome</keyword>
<dbReference type="OrthoDB" id="751756at2759"/>
<sequence length="146" mass="16937">MKLTGTETCDDNLIDDVADVGNHDQHIIVDLSQFNSMVYDGMVCDSKEDAFKKYNEFVRKVGFSVRKDKIYKRADGSIGSRMFVWFKQGLLKEDKWCKITTKVRNESITDCKARMIIKNEDEWAVSEIVYEHNHVLATPSKAYMLR</sequence>
<dbReference type="PANTHER" id="PTHR46328">
    <property type="entry name" value="FAR-RED IMPAIRED RESPONSIVE (FAR1) FAMILY PROTEIN-RELATED"/>
    <property type="match status" value="1"/>
</dbReference>
<organism evidence="2 3">
    <name type="scientific">Kingdonia uniflora</name>
    <dbReference type="NCBI Taxonomy" id="39325"/>
    <lineage>
        <taxon>Eukaryota</taxon>
        <taxon>Viridiplantae</taxon>
        <taxon>Streptophyta</taxon>
        <taxon>Embryophyta</taxon>
        <taxon>Tracheophyta</taxon>
        <taxon>Spermatophyta</taxon>
        <taxon>Magnoliopsida</taxon>
        <taxon>Ranunculales</taxon>
        <taxon>Circaeasteraceae</taxon>
        <taxon>Kingdonia</taxon>
    </lineage>
</organism>
<dbReference type="AlphaFoldDB" id="A0A7J7LHL7"/>
<evidence type="ECO:0000313" key="3">
    <source>
        <dbReference type="Proteomes" id="UP000541444"/>
    </source>
</evidence>
<feature type="domain" description="FAR1" evidence="1">
    <location>
        <begin position="54"/>
        <end position="137"/>
    </location>
</feature>
<name>A0A7J7LHL7_9MAGN</name>
<dbReference type="Proteomes" id="UP000541444">
    <property type="component" value="Unassembled WGS sequence"/>
</dbReference>
<dbReference type="PANTHER" id="PTHR46328:SF27">
    <property type="entry name" value="OS12G0287500 PROTEIN"/>
    <property type="match status" value="1"/>
</dbReference>
<evidence type="ECO:0000313" key="2">
    <source>
        <dbReference type="EMBL" id="KAF6142082.1"/>
    </source>
</evidence>
<dbReference type="Pfam" id="PF03101">
    <property type="entry name" value="FAR1"/>
    <property type="match status" value="1"/>
</dbReference>
<protein>
    <recommendedName>
        <fullName evidence="1">FAR1 domain-containing protein</fullName>
    </recommendedName>
</protein>
<dbReference type="InterPro" id="IPR004330">
    <property type="entry name" value="FAR1_DNA_bnd_dom"/>
</dbReference>
<reference evidence="2 3" key="1">
    <citation type="journal article" date="2020" name="IScience">
        <title>Genome Sequencing of the Endangered Kingdonia uniflora (Circaeasteraceae, Ranunculales) Reveals Potential Mechanisms of Evolutionary Specialization.</title>
        <authorList>
            <person name="Sun Y."/>
            <person name="Deng T."/>
            <person name="Zhang A."/>
            <person name="Moore M.J."/>
            <person name="Landis J.B."/>
            <person name="Lin N."/>
            <person name="Zhang H."/>
            <person name="Zhang X."/>
            <person name="Huang J."/>
            <person name="Zhang X."/>
            <person name="Sun H."/>
            <person name="Wang H."/>
        </authorList>
    </citation>
    <scope>NUCLEOTIDE SEQUENCE [LARGE SCALE GENOMIC DNA]</scope>
    <source>
        <strain evidence="2">TB1705</strain>
        <tissue evidence="2">Leaf</tissue>
    </source>
</reference>
<gene>
    <name evidence="2" type="ORF">GIB67_037000</name>
</gene>
<dbReference type="EMBL" id="JACGCM010002279">
    <property type="protein sequence ID" value="KAF6142082.1"/>
    <property type="molecule type" value="Genomic_DNA"/>
</dbReference>
<evidence type="ECO:0000259" key="1">
    <source>
        <dbReference type="Pfam" id="PF03101"/>
    </source>
</evidence>
<comment type="caution">
    <text evidence="2">The sequence shown here is derived from an EMBL/GenBank/DDBJ whole genome shotgun (WGS) entry which is preliminary data.</text>
</comment>
<proteinExistence type="predicted"/>
<accession>A0A7J7LHL7</accession>